<dbReference type="Proteomes" id="UP000007364">
    <property type="component" value="Unassembled WGS sequence"/>
</dbReference>
<feature type="transmembrane region" description="Helical" evidence="1">
    <location>
        <begin position="79"/>
        <end position="107"/>
    </location>
</feature>
<evidence type="ECO:0000313" key="3">
    <source>
        <dbReference type="Proteomes" id="UP000007364"/>
    </source>
</evidence>
<feature type="transmembrane region" description="Helical" evidence="1">
    <location>
        <begin position="195"/>
        <end position="223"/>
    </location>
</feature>
<keyword evidence="3" id="KW-1185">Reference proteome</keyword>
<evidence type="ECO:0008006" key="4">
    <source>
        <dbReference type="Google" id="ProtNLM"/>
    </source>
</evidence>
<dbReference type="EMBL" id="AMSG01000004">
    <property type="protein sequence ID" value="EKF55864.1"/>
    <property type="molecule type" value="Genomic_DNA"/>
</dbReference>
<reference evidence="2 3" key="1">
    <citation type="journal article" date="2012" name="J. Bacteriol.">
        <title>Genome Sequence of Galbibacter marinum Type Strain ck-I2-15.</title>
        <authorList>
            <person name="Lai Q."/>
            <person name="Li C."/>
            <person name="Shao Z."/>
        </authorList>
    </citation>
    <scope>NUCLEOTIDE SEQUENCE [LARGE SCALE GENOMIC DNA]</scope>
    <source>
        <strain evidence="3">ck-I2-15</strain>
    </source>
</reference>
<dbReference type="eggNOG" id="ENOG502ZAPM">
    <property type="taxonomic scope" value="Bacteria"/>
</dbReference>
<evidence type="ECO:0000313" key="2">
    <source>
        <dbReference type="EMBL" id="EKF55864.1"/>
    </source>
</evidence>
<evidence type="ECO:0000256" key="1">
    <source>
        <dbReference type="SAM" id="Phobius"/>
    </source>
</evidence>
<keyword evidence="1" id="KW-1133">Transmembrane helix</keyword>
<protein>
    <recommendedName>
        <fullName evidence="4">Glycerophosphoryl diester phosphodiesterase membrane domain-containing protein</fullName>
    </recommendedName>
</protein>
<dbReference type="STRING" id="555500.I215_04910"/>
<dbReference type="OrthoDB" id="1365379at2"/>
<feature type="transmembrane region" description="Helical" evidence="1">
    <location>
        <begin position="37"/>
        <end position="59"/>
    </location>
</feature>
<accession>K2PWP0</accession>
<keyword evidence="1" id="KW-0812">Transmembrane</keyword>
<dbReference type="AlphaFoldDB" id="K2PWP0"/>
<keyword evidence="1" id="KW-0472">Membrane</keyword>
<gene>
    <name evidence="2" type="ORF">I215_04910</name>
</gene>
<proteinExistence type="predicted"/>
<sequence length="256" mass="28158">MNLTELSNKITNAPDLDFGNIFGEAFELFKKTWGEGILMLLLSTILVIPAVLILYIPIFAAAASGIPESSIEAGNLSPWYMITFGLLFLPVMALVQTIVLGLTAGYYRVVKEKDLGLGSGQANMFMFLKKEYLGKLFLLSIMSLGIALLAVILCYLPVFYVAVPIGLIPIILAFNPELTAKEILKASFKLGNKKWVLLFGLIIVSYLLSSIVGMLLCGIGILFTSSFVYLPYYLVYKHSVGFEETDKISQIEATEI</sequence>
<name>K2PWP0_9FLAO</name>
<feature type="transmembrane region" description="Helical" evidence="1">
    <location>
        <begin position="158"/>
        <end position="174"/>
    </location>
</feature>
<feature type="transmembrane region" description="Helical" evidence="1">
    <location>
        <begin position="132"/>
        <end position="152"/>
    </location>
</feature>
<organism evidence="2 3">
    <name type="scientific">Galbibacter marinus</name>
    <dbReference type="NCBI Taxonomy" id="555500"/>
    <lineage>
        <taxon>Bacteria</taxon>
        <taxon>Pseudomonadati</taxon>
        <taxon>Bacteroidota</taxon>
        <taxon>Flavobacteriia</taxon>
        <taxon>Flavobacteriales</taxon>
        <taxon>Flavobacteriaceae</taxon>
        <taxon>Galbibacter</taxon>
    </lineage>
</organism>
<comment type="caution">
    <text evidence="2">The sequence shown here is derived from an EMBL/GenBank/DDBJ whole genome shotgun (WGS) entry which is preliminary data.</text>
</comment>